<gene>
    <name evidence="2" type="ORF">CN689_15205</name>
    <name evidence="1" type="ORF">DTO10_15550</name>
</gene>
<protein>
    <recommendedName>
        <fullName evidence="5">Short-chain dehydrogenase</fullName>
    </recommendedName>
</protein>
<name>A0AAX0S294_9BACI</name>
<organism evidence="2 3">
    <name type="scientific">Peribacillus butanolivorans</name>
    <dbReference type="NCBI Taxonomy" id="421767"/>
    <lineage>
        <taxon>Bacteria</taxon>
        <taxon>Bacillati</taxon>
        <taxon>Bacillota</taxon>
        <taxon>Bacilli</taxon>
        <taxon>Bacillales</taxon>
        <taxon>Bacillaceae</taxon>
        <taxon>Peribacillus</taxon>
    </lineage>
</organism>
<evidence type="ECO:0000313" key="4">
    <source>
        <dbReference type="Proteomes" id="UP000260457"/>
    </source>
</evidence>
<dbReference type="InterPro" id="IPR048474">
    <property type="entry name" value="M1E1E6-like_sf"/>
</dbReference>
<evidence type="ECO:0000313" key="3">
    <source>
        <dbReference type="Proteomes" id="UP000220106"/>
    </source>
</evidence>
<reference evidence="2 3" key="1">
    <citation type="submission" date="2017-09" db="EMBL/GenBank/DDBJ databases">
        <title>Large-scale bioinformatics analysis of Bacillus genomes uncovers conserved roles of natural products in bacterial physiology.</title>
        <authorList>
            <consortium name="Agbiome Team Llc"/>
            <person name="Bleich R.M."/>
            <person name="Kirk G.J."/>
            <person name="Santa Maria K.C."/>
            <person name="Allen S.E."/>
            <person name="Farag S."/>
            <person name="Shank E.A."/>
            <person name="Bowers A."/>
        </authorList>
    </citation>
    <scope>NUCLEOTIDE SEQUENCE [LARGE SCALE GENOMIC DNA]</scope>
    <source>
        <strain evidence="2 3">AFS003229</strain>
    </source>
</reference>
<dbReference type="EMBL" id="NUEQ01000026">
    <property type="protein sequence ID" value="PEJ31982.1"/>
    <property type="molecule type" value="Genomic_DNA"/>
</dbReference>
<dbReference type="KEGG" id="pbut:DTO10_15550"/>
<dbReference type="Proteomes" id="UP000220106">
    <property type="component" value="Unassembled WGS sequence"/>
</dbReference>
<dbReference type="GeneID" id="97408206"/>
<evidence type="ECO:0000313" key="2">
    <source>
        <dbReference type="EMBL" id="PEJ31982.1"/>
    </source>
</evidence>
<dbReference type="Gene3D" id="3.30.2210.10">
    <property type="entry name" value="Integron cassette protein superfamily"/>
    <property type="match status" value="1"/>
</dbReference>
<keyword evidence="4" id="KW-1185">Reference proteome</keyword>
<dbReference type="RefSeq" id="WP_053344514.1">
    <property type="nucleotide sequence ID" value="NZ_CP030926.1"/>
</dbReference>
<evidence type="ECO:0008006" key="5">
    <source>
        <dbReference type="Google" id="ProtNLM"/>
    </source>
</evidence>
<dbReference type="Proteomes" id="UP000260457">
    <property type="component" value="Chromosome"/>
</dbReference>
<sequence>MNNIGEDFKLRVHSNRWGHYDNYTLIKKENGWTVITMKIHGDEGDKHGSPAIEKAFGGESISYPNDLGYFLSDIWDASETKTKEEVQKYFDELGEWISTTEKTKPNFGALHL</sequence>
<accession>A0AAX0S294</accession>
<dbReference type="EMBL" id="CP030926">
    <property type="protein sequence ID" value="AXN39643.1"/>
    <property type="molecule type" value="Genomic_DNA"/>
</dbReference>
<proteinExistence type="predicted"/>
<evidence type="ECO:0000313" key="1">
    <source>
        <dbReference type="EMBL" id="AXN39643.1"/>
    </source>
</evidence>
<dbReference type="AlphaFoldDB" id="A0AAX0S294"/>
<reference evidence="1 4" key="2">
    <citation type="submission" date="2018-07" db="EMBL/GenBank/DDBJ databases">
        <title>The molecular basis for the intramolecular migration of carboxyl group in the catabolism of para-hydroxybenzoate via gentisate.</title>
        <authorList>
            <person name="Zhao H."/>
            <person name="Xu Y."/>
            <person name="Lin S."/>
            <person name="Spain J.C."/>
            <person name="Zhou N.-Y."/>
        </authorList>
    </citation>
    <scope>NUCLEOTIDE SEQUENCE [LARGE SCALE GENOMIC DNA]</scope>
    <source>
        <strain evidence="1 4">PHB-7a</strain>
    </source>
</reference>